<proteinExistence type="inferred from homology"/>
<dbReference type="GO" id="GO:0046872">
    <property type="term" value="F:metal ion binding"/>
    <property type="evidence" value="ECO:0007669"/>
    <property type="project" value="UniProtKB-KW"/>
</dbReference>
<comment type="pathway">
    <text evidence="2">Cell wall biogenesis; cell wall polysaccharide biosynthesis.</text>
</comment>
<keyword evidence="14" id="KW-1185">Reference proteome</keyword>
<evidence type="ECO:0000313" key="14">
    <source>
        <dbReference type="Proteomes" id="UP000199236"/>
    </source>
</evidence>
<name>A0A1I5HNG4_9HYPH</name>
<comment type="similarity">
    <text evidence="10">Belongs to the peptidase M15 family.</text>
</comment>
<comment type="cofactor">
    <cofactor evidence="1">
        <name>Zn(2+)</name>
        <dbReference type="ChEBI" id="CHEBI:29105"/>
    </cofactor>
</comment>
<accession>A0A1I5HNG4</accession>
<dbReference type="STRING" id="655353.SAMN04488056_10730"/>
<dbReference type="PANTHER" id="PTHR37425">
    <property type="match status" value="1"/>
</dbReference>
<keyword evidence="8" id="KW-0482">Metalloprotease</keyword>
<dbReference type="InterPro" id="IPR009045">
    <property type="entry name" value="Zn_M74/Hedgehog-like"/>
</dbReference>
<feature type="region of interest" description="Disordered" evidence="12">
    <location>
        <begin position="278"/>
        <end position="315"/>
    </location>
</feature>
<keyword evidence="9" id="KW-0961">Cell wall biogenesis/degradation</keyword>
<feature type="region of interest" description="Disordered" evidence="12">
    <location>
        <begin position="417"/>
        <end position="495"/>
    </location>
</feature>
<feature type="region of interest" description="Disordered" evidence="12">
    <location>
        <begin position="371"/>
        <end position="392"/>
    </location>
</feature>
<feature type="compositionally biased region" description="Polar residues" evidence="12">
    <location>
        <begin position="420"/>
        <end position="434"/>
    </location>
</feature>
<dbReference type="GO" id="GO:0071555">
    <property type="term" value="P:cell wall organization"/>
    <property type="evidence" value="ECO:0007669"/>
    <property type="project" value="UniProtKB-KW"/>
</dbReference>
<dbReference type="SUPFAM" id="SSF55166">
    <property type="entry name" value="Hedgehog/DD-peptidase"/>
    <property type="match status" value="1"/>
</dbReference>
<keyword evidence="3" id="KW-0645">Protease</keyword>
<dbReference type="RefSeq" id="WP_244544703.1">
    <property type="nucleotide sequence ID" value="NZ_FOVR01000007.1"/>
</dbReference>
<dbReference type="InterPro" id="IPR010275">
    <property type="entry name" value="MepK"/>
</dbReference>
<dbReference type="AlphaFoldDB" id="A0A1I5HNG4"/>
<evidence type="ECO:0000256" key="5">
    <source>
        <dbReference type="ARBA" id="ARBA00022729"/>
    </source>
</evidence>
<dbReference type="Gene3D" id="3.30.1380.10">
    <property type="match status" value="1"/>
</dbReference>
<evidence type="ECO:0000256" key="2">
    <source>
        <dbReference type="ARBA" id="ARBA00004776"/>
    </source>
</evidence>
<evidence type="ECO:0000256" key="9">
    <source>
        <dbReference type="ARBA" id="ARBA00023316"/>
    </source>
</evidence>
<dbReference type="EMBL" id="FOVR01000007">
    <property type="protein sequence ID" value="SFO49858.1"/>
    <property type="molecule type" value="Genomic_DNA"/>
</dbReference>
<dbReference type="GO" id="GO:0006508">
    <property type="term" value="P:proteolysis"/>
    <property type="evidence" value="ECO:0007669"/>
    <property type="project" value="UniProtKB-KW"/>
</dbReference>
<keyword evidence="5" id="KW-0732">Signal</keyword>
<evidence type="ECO:0000256" key="10">
    <source>
        <dbReference type="ARBA" id="ARBA00093448"/>
    </source>
</evidence>
<evidence type="ECO:0000256" key="4">
    <source>
        <dbReference type="ARBA" id="ARBA00022723"/>
    </source>
</evidence>
<feature type="compositionally biased region" description="Polar residues" evidence="12">
    <location>
        <begin position="484"/>
        <end position="494"/>
    </location>
</feature>
<keyword evidence="6" id="KW-0378">Hydrolase</keyword>
<evidence type="ECO:0000256" key="11">
    <source>
        <dbReference type="ARBA" id="ARBA00093666"/>
    </source>
</evidence>
<evidence type="ECO:0000256" key="8">
    <source>
        <dbReference type="ARBA" id="ARBA00023049"/>
    </source>
</evidence>
<evidence type="ECO:0000256" key="1">
    <source>
        <dbReference type="ARBA" id="ARBA00001947"/>
    </source>
</evidence>
<evidence type="ECO:0000256" key="7">
    <source>
        <dbReference type="ARBA" id="ARBA00022833"/>
    </source>
</evidence>
<gene>
    <name evidence="13" type="ORF">SAMN04488056_10730</name>
</gene>
<dbReference type="PANTHER" id="PTHR37425:SF1">
    <property type="entry name" value="OUTER MEMBRANE PROTEIN"/>
    <property type="match status" value="1"/>
</dbReference>
<reference evidence="13 14" key="1">
    <citation type="submission" date="2016-10" db="EMBL/GenBank/DDBJ databases">
        <authorList>
            <person name="de Groot N.N."/>
        </authorList>
    </citation>
    <scope>NUCLEOTIDE SEQUENCE [LARGE SCALE GENOMIC DNA]</scope>
    <source>
        <strain evidence="13 14">CGMCC 1.9157</strain>
    </source>
</reference>
<sequence>MARQASFLTRSQPATEASHSAKSPFSLLSGHALTGLFVLLSVLMLMMASQANASSRSLRLSNAHTKETATITYKRNGKFDADGLRKLNQFLRDWRRNEKTEMDPALFDLIWEVYKKTGAKQPITVFSGYRSPATNGMLRSRSKGVAKNSRHTMGQAMDFYLPGVPLATIRRVGLQMQAGGVGYYPGSRFIHIDTGNVRHWPRMTRKQLAKVFPDGVTVHVPTDGKPFSGYKQAKIQVDKRKAEMARSTRSVRRFTQYASAAPAAPKKNLTRTQVASLARKEEESKGGLLQTLLRQTPKEPPKPQFSNDEPLSDSDPEAVADELLEESPSAQALLLPQSLSTLPRVRLVESTTINLAQAEPTAEANADAAIDQTSAESDQTPDSAPIQFASLPRTRPDTLFGVRYQLASAETAPLPAEQQMDAQQTDNTVSTNAPSGIVTEEPAQESGSSPAEAPEQVQMASLPRARTQLSPQPQADATRVAALPQQQAQTQNSKAVLAQMVGSKEEPTPNRFAYASAGNTFLSTLPSDSPRENTNKSGPAQAIEQQQASLASALDAAPLPEPRAQVSRSDATPSDDESDQLARLTFAYGPSGMAHFAHIKQPTSTATFARLSRPTPNNLRALVYKPHSMINQGFGHQLAHRLDDMHFEGPAIARLAVRRFN</sequence>
<evidence type="ECO:0000313" key="13">
    <source>
        <dbReference type="EMBL" id="SFO49858.1"/>
    </source>
</evidence>
<dbReference type="Proteomes" id="UP000199236">
    <property type="component" value="Unassembled WGS sequence"/>
</dbReference>
<dbReference type="CDD" id="cd14844">
    <property type="entry name" value="Zn-DD-carboxypeptidase_like"/>
    <property type="match status" value="1"/>
</dbReference>
<keyword evidence="4" id="KW-0479">Metal-binding</keyword>
<feature type="region of interest" description="Disordered" evidence="12">
    <location>
        <begin position="559"/>
        <end position="579"/>
    </location>
</feature>
<evidence type="ECO:0000256" key="6">
    <source>
        <dbReference type="ARBA" id="ARBA00022801"/>
    </source>
</evidence>
<protein>
    <recommendedName>
        <fullName evidence="11">Murein endopeptidase K</fullName>
    </recommendedName>
</protein>
<organism evidence="13 14">
    <name type="scientific">Cohaesibacter marisflavi</name>
    <dbReference type="NCBI Taxonomy" id="655353"/>
    <lineage>
        <taxon>Bacteria</taxon>
        <taxon>Pseudomonadati</taxon>
        <taxon>Pseudomonadota</taxon>
        <taxon>Alphaproteobacteria</taxon>
        <taxon>Hyphomicrobiales</taxon>
        <taxon>Cohaesibacteraceae</taxon>
    </lineage>
</organism>
<dbReference type="GO" id="GO:0008237">
    <property type="term" value="F:metallopeptidase activity"/>
    <property type="evidence" value="ECO:0007669"/>
    <property type="project" value="UniProtKB-KW"/>
</dbReference>
<dbReference type="Pfam" id="PF05951">
    <property type="entry name" value="Peptidase_M15_2"/>
    <property type="match status" value="1"/>
</dbReference>
<evidence type="ECO:0000256" key="12">
    <source>
        <dbReference type="SAM" id="MobiDB-lite"/>
    </source>
</evidence>
<keyword evidence="7" id="KW-0862">Zinc</keyword>
<evidence type="ECO:0000256" key="3">
    <source>
        <dbReference type="ARBA" id="ARBA00022670"/>
    </source>
</evidence>